<gene>
    <name evidence="1" type="ORF">FWK35_00023379</name>
</gene>
<reference evidence="1 2" key="1">
    <citation type="submission" date="2019-08" db="EMBL/GenBank/DDBJ databases">
        <title>Whole genome of Aphis craccivora.</title>
        <authorList>
            <person name="Voronova N.V."/>
            <person name="Shulinski R.S."/>
            <person name="Bandarenka Y.V."/>
            <person name="Zhorov D.G."/>
            <person name="Warner D."/>
        </authorList>
    </citation>
    <scope>NUCLEOTIDE SEQUENCE [LARGE SCALE GENOMIC DNA]</scope>
    <source>
        <strain evidence="1">180601</strain>
        <tissue evidence="1">Whole Body</tissue>
    </source>
</reference>
<dbReference type="AlphaFoldDB" id="A0A6G0ZKT9"/>
<evidence type="ECO:0000313" key="2">
    <source>
        <dbReference type="Proteomes" id="UP000478052"/>
    </source>
</evidence>
<dbReference type="OrthoDB" id="6815813at2759"/>
<keyword evidence="2" id="KW-1185">Reference proteome</keyword>
<comment type="caution">
    <text evidence="1">The sequence shown here is derived from an EMBL/GenBank/DDBJ whole genome shotgun (WGS) entry which is preliminary data.</text>
</comment>
<sequence>MALLRPMWSYGIQIWGSGKPSNVRTIQAFHSFCLRLLSGAPWYTTNDSLHKDFCIPTLKKSS</sequence>
<protein>
    <submittedName>
        <fullName evidence="1">Ribosome biogenesis protein TSR3 isoform X1</fullName>
    </submittedName>
</protein>
<name>A0A6G0ZKT9_APHCR</name>
<accession>A0A6G0ZKT9</accession>
<proteinExistence type="predicted"/>
<dbReference type="EMBL" id="VUJU01000266">
    <property type="protein sequence ID" value="KAF0771667.1"/>
    <property type="molecule type" value="Genomic_DNA"/>
</dbReference>
<evidence type="ECO:0000313" key="1">
    <source>
        <dbReference type="EMBL" id="KAF0771667.1"/>
    </source>
</evidence>
<dbReference type="Proteomes" id="UP000478052">
    <property type="component" value="Unassembled WGS sequence"/>
</dbReference>
<organism evidence="1 2">
    <name type="scientific">Aphis craccivora</name>
    <name type="common">Cowpea aphid</name>
    <dbReference type="NCBI Taxonomy" id="307492"/>
    <lineage>
        <taxon>Eukaryota</taxon>
        <taxon>Metazoa</taxon>
        <taxon>Ecdysozoa</taxon>
        <taxon>Arthropoda</taxon>
        <taxon>Hexapoda</taxon>
        <taxon>Insecta</taxon>
        <taxon>Pterygota</taxon>
        <taxon>Neoptera</taxon>
        <taxon>Paraneoptera</taxon>
        <taxon>Hemiptera</taxon>
        <taxon>Sternorrhyncha</taxon>
        <taxon>Aphidomorpha</taxon>
        <taxon>Aphidoidea</taxon>
        <taxon>Aphididae</taxon>
        <taxon>Aphidini</taxon>
        <taxon>Aphis</taxon>
        <taxon>Aphis</taxon>
    </lineage>
</organism>